<protein>
    <submittedName>
        <fullName evidence="1">Uncharacterized protein</fullName>
    </submittedName>
</protein>
<dbReference type="EMBL" id="BGPR01003735">
    <property type="protein sequence ID" value="GBM91802.1"/>
    <property type="molecule type" value="Genomic_DNA"/>
</dbReference>
<comment type="caution">
    <text evidence="1">The sequence shown here is derived from an EMBL/GenBank/DDBJ whole genome shotgun (WGS) entry which is preliminary data.</text>
</comment>
<accession>A0A4Y2JR30</accession>
<proteinExistence type="predicted"/>
<evidence type="ECO:0000313" key="1">
    <source>
        <dbReference type="EMBL" id="GBM91802.1"/>
    </source>
</evidence>
<dbReference type="AlphaFoldDB" id="A0A4Y2JR30"/>
<keyword evidence="2" id="KW-1185">Reference proteome</keyword>
<reference evidence="1 2" key="1">
    <citation type="journal article" date="2019" name="Sci. Rep.">
        <title>Orb-weaving spider Araneus ventricosus genome elucidates the spidroin gene catalogue.</title>
        <authorList>
            <person name="Kono N."/>
            <person name="Nakamura H."/>
            <person name="Ohtoshi R."/>
            <person name="Moran D.A.P."/>
            <person name="Shinohara A."/>
            <person name="Yoshida Y."/>
            <person name="Fujiwara M."/>
            <person name="Mori M."/>
            <person name="Tomita M."/>
            <person name="Arakawa K."/>
        </authorList>
    </citation>
    <scope>NUCLEOTIDE SEQUENCE [LARGE SCALE GENOMIC DNA]</scope>
</reference>
<organism evidence="1 2">
    <name type="scientific">Araneus ventricosus</name>
    <name type="common">Orbweaver spider</name>
    <name type="synonym">Epeira ventricosa</name>
    <dbReference type="NCBI Taxonomy" id="182803"/>
    <lineage>
        <taxon>Eukaryota</taxon>
        <taxon>Metazoa</taxon>
        <taxon>Ecdysozoa</taxon>
        <taxon>Arthropoda</taxon>
        <taxon>Chelicerata</taxon>
        <taxon>Arachnida</taxon>
        <taxon>Araneae</taxon>
        <taxon>Araneomorphae</taxon>
        <taxon>Entelegynae</taxon>
        <taxon>Araneoidea</taxon>
        <taxon>Araneidae</taxon>
        <taxon>Araneus</taxon>
    </lineage>
</organism>
<gene>
    <name evidence="1" type="ORF">AVEN_194200_1</name>
</gene>
<dbReference type="Proteomes" id="UP000499080">
    <property type="component" value="Unassembled WGS sequence"/>
</dbReference>
<evidence type="ECO:0000313" key="2">
    <source>
        <dbReference type="Proteomes" id="UP000499080"/>
    </source>
</evidence>
<sequence length="112" mass="12989">MRLWPKSGILEVDSNDIDELVEEHNQELTTEELMELHCVSQQEVMEESLSEEECGGKKVTIKNYHPFDLDMRVTEWTNTCDNNTRTVDCYLMDITVPSTDLSRKRCSSSPEM</sequence>
<name>A0A4Y2JR30_ARAVE</name>